<keyword evidence="4 8" id="KW-0378">Hydrolase</keyword>
<evidence type="ECO:0000256" key="2">
    <source>
        <dbReference type="ARBA" id="ARBA00008891"/>
    </source>
</evidence>
<keyword evidence="8" id="KW-0732">Signal</keyword>
<comment type="subcellular location">
    <subcellularLocation>
        <location evidence="8">Secreted</location>
    </subcellularLocation>
</comment>
<dbReference type="GO" id="GO:0005576">
    <property type="term" value="C:extracellular region"/>
    <property type="evidence" value="ECO:0007669"/>
    <property type="project" value="UniProtKB-SubCell"/>
</dbReference>
<keyword evidence="5 8" id="KW-0063">Aspartyl esterase</keyword>
<keyword evidence="11" id="KW-1185">Reference proteome</keyword>
<dbReference type="Proteomes" id="UP000383932">
    <property type="component" value="Unassembled WGS sequence"/>
</dbReference>
<keyword evidence="8" id="KW-0961">Cell wall biogenesis/degradation</keyword>
<dbReference type="OrthoDB" id="2019149at2759"/>
<evidence type="ECO:0000256" key="8">
    <source>
        <dbReference type="RuleBase" id="RU000589"/>
    </source>
</evidence>
<evidence type="ECO:0000259" key="9">
    <source>
        <dbReference type="Pfam" id="PF01095"/>
    </source>
</evidence>
<dbReference type="PANTHER" id="PTHR31321">
    <property type="entry name" value="ACYL-COA THIOESTER HYDROLASE YBHC-RELATED"/>
    <property type="match status" value="1"/>
</dbReference>
<keyword evidence="8" id="KW-0964">Secreted</keyword>
<evidence type="ECO:0000313" key="10">
    <source>
        <dbReference type="EMBL" id="KAB5590010.1"/>
    </source>
</evidence>
<evidence type="ECO:0000256" key="1">
    <source>
        <dbReference type="ARBA" id="ARBA00005184"/>
    </source>
</evidence>
<gene>
    <name evidence="10" type="ORF">CTheo_6535</name>
</gene>
<evidence type="ECO:0000256" key="3">
    <source>
        <dbReference type="ARBA" id="ARBA00013229"/>
    </source>
</evidence>
<dbReference type="UniPathway" id="UPA00545">
    <property type="reaction ID" value="UER00823"/>
</dbReference>
<dbReference type="AlphaFoldDB" id="A0A5N5QE30"/>
<comment type="pathway">
    <text evidence="1 8">Glycan metabolism; pectin degradation; 2-dehydro-3-deoxy-D-gluconate from pectin: step 1/5.</text>
</comment>
<dbReference type="InterPro" id="IPR000070">
    <property type="entry name" value="Pectinesterase_cat"/>
</dbReference>
<reference evidence="10 11" key="1">
    <citation type="journal article" date="2019" name="Fungal Biol. Biotechnol.">
        <title>Draft genome sequence of fastidious pathogen Ceratobasidium theobromae, which causes vascular-streak dieback in Theobroma cacao.</title>
        <authorList>
            <person name="Ali S.S."/>
            <person name="Asman A."/>
            <person name="Shao J."/>
            <person name="Firmansyah A.P."/>
            <person name="Susilo A.W."/>
            <person name="Rosmana A."/>
            <person name="McMahon P."/>
            <person name="Junaid M."/>
            <person name="Guest D."/>
            <person name="Kheng T.Y."/>
            <person name="Meinhardt L.W."/>
            <person name="Bailey B.A."/>
        </authorList>
    </citation>
    <scope>NUCLEOTIDE SEQUENCE [LARGE SCALE GENOMIC DNA]</scope>
    <source>
        <strain evidence="10 11">CT2</strain>
    </source>
</reference>
<dbReference type="EC" id="3.1.1.11" evidence="3 8"/>
<evidence type="ECO:0000256" key="7">
    <source>
        <dbReference type="PROSITE-ProRule" id="PRU10040"/>
    </source>
</evidence>
<accession>A0A5N5QE30</accession>
<dbReference type="InterPro" id="IPR011050">
    <property type="entry name" value="Pectin_lyase_fold/virulence"/>
</dbReference>
<sequence>MLSKAFVFLSLAASSLCASSPPPGAITVGPGGIYSTLSSALDDTSSNVYFIYATSIQERVVITRSNITIYGQTQDPLTHTGNQVTIYNNLAAATAGSNEASATISIKSTATDVKFYNLNIANTYGRGSQAIALSIDGTRFGGYGIKLTGYQDTLLTNKGLHFIGKGYIGGATDFIFGTSSSLWVANSTIETIATGWVTASGRSSDDPYYYVIDHSTVTGNGTQYLGRPWRNYARVVFQNSYLDSNIQPAGWSQWSTSNPMIDHILFGEYNNVGPGSWNSARASFATNLAEELTLDTVFGGSTAWVDSTYL</sequence>
<proteinExistence type="inferred from homology"/>
<protein>
    <recommendedName>
        <fullName evidence="3 8">Pectinesterase</fullName>
        <ecNumber evidence="3 8">3.1.1.11</ecNumber>
    </recommendedName>
</protein>
<comment type="function">
    <text evidence="8">Involved in maceration and soft-rotting of plant tissue.</text>
</comment>
<dbReference type="GO" id="GO:0042545">
    <property type="term" value="P:cell wall modification"/>
    <property type="evidence" value="ECO:0007669"/>
    <property type="project" value="UniProtKB-UniRule"/>
</dbReference>
<evidence type="ECO:0000313" key="11">
    <source>
        <dbReference type="Proteomes" id="UP000383932"/>
    </source>
</evidence>
<dbReference type="GO" id="GO:0030599">
    <property type="term" value="F:pectinesterase activity"/>
    <property type="evidence" value="ECO:0007669"/>
    <property type="project" value="UniProtKB-UniRule"/>
</dbReference>
<comment type="catalytic activity">
    <reaction evidence="6 8">
        <text>[(1-&gt;4)-alpha-D-galacturonosyl methyl ester](n) + n H2O = [(1-&gt;4)-alpha-D-galacturonosyl](n) + n methanol + n H(+)</text>
        <dbReference type="Rhea" id="RHEA:22380"/>
        <dbReference type="Rhea" id="RHEA-COMP:14570"/>
        <dbReference type="Rhea" id="RHEA-COMP:14573"/>
        <dbReference type="ChEBI" id="CHEBI:15377"/>
        <dbReference type="ChEBI" id="CHEBI:15378"/>
        <dbReference type="ChEBI" id="CHEBI:17790"/>
        <dbReference type="ChEBI" id="CHEBI:140522"/>
        <dbReference type="ChEBI" id="CHEBI:140523"/>
        <dbReference type="EC" id="3.1.1.11"/>
    </reaction>
</comment>
<feature type="signal peptide" evidence="8">
    <location>
        <begin position="1"/>
        <end position="17"/>
    </location>
</feature>
<dbReference type="Gene3D" id="2.160.20.10">
    <property type="entry name" value="Single-stranded right-handed beta-helix, Pectin lyase-like"/>
    <property type="match status" value="1"/>
</dbReference>
<evidence type="ECO:0000256" key="6">
    <source>
        <dbReference type="ARBA" id="ARBA00047928"/>
    </source>
</evidence>
<dbReference type="InterPro" id="IPR012334">
    <property type="entry name" value="Pectin_lyas_fold"/>
</dbReference>
<dbReference type="SUPFAM" id="SSF51126">
    <property type="entry name" value="Pectin lyase-like"/>
    <property type="match status" value="1"/>
</dbReference>
<dbReference type="GO" id="GO:0045490">
    <property type="term" value="P:pectin catabolic process"/>
    <property type="evidence" value="ECO:0007669"/>
    <property type="project" value="UniProtKB-UniRule"/>
</dbReference>
<dbReference type="EMBL" id="SSOP01000206">
    <property type="protein sequence ID" value="KAB5590010.1"/>
    <property type="molecule type" value="Genomic_DNA"/>
</dbReference>
<feature type="domain" description="Pectinesterase catalytic" evidence="9">
    <location>
        <begin position="45"/>
        <end position="285"/>
    </location>
</feature>
<organism evidence="10 11">
    <name type="scientific">Ceratobasidium theobromae</name>
    <dbReference type="NCBI Taxonomy" id="1582974"/>
    <lineage>
        <taxon>Eukaryota</taxon>
        <taxon>Fungi</taxon>
        <taxon>Dikarya</taxon>
        <taxon>Basidiomycota</taxon>
        <taxon>Agaricomycotina</taxon>
        <taxon>Agaricomycetes</taxon>
        <taxon>Cantharellales</taxon>
        <taxon>Ceratobasidiaceae</taxon>
        <taxon>Ceratobasidium</taxon>
    </lineage>
</organism>
<dbReference type="PANTHER" id="PTHR31321:SF127">
    <property type="entry name" value="PECTINESTERASE"/>
    <property type="match status" value="1"/>
</dbReference>
<dbReference type="PROSITE" id="PS00503">
    <property type="entry name" value="PECTINESTERASE_2"/>
    <property type="match status" value="1"/>
</dbReference>
<comment type="similarity">
    <text evidence="2">Belongs to the pectinesterase family.</text>
</comment>
<comment type="caution">
    <text evidence="10">The sequence shown here is derived from an EMBL/GenBank/DDBJ whole genome shotgun (WGS) entry which is preliminary data.</text>
</comment>
<dbReference type="Pfam" id="PF01095">
    <property type="entry name" value="Pectinesterase"/>
    <property type="match status" value="1"/>
</dbReference>
<evidence type="ECO:0000256" key="4">
    <source>
        <dbReference type="ARBA" id="ARBA00022801"/>
    </source>
</evidence>
<evidence type="ECO:0000256" key="5">
    <source>
        <dbReference type="ARBA" id="ARBA00023085"/>
    </source>
</evidence>
<feature type="active site" evidence="7">
    <location>
        <position position="173"/>
    </location>
</feature>
<name>A0A5N5QE30_9AGAM</name>
<dbReference type="InterPro" id="IPR033131">
    <property type="entry name" value="Pectinesterase_Asp_AS"/>
</dbReference>
<feature type="chain" id="PRO_5024455602" description="Pectinesterase" evidence="8">
    <location>
        <begin position="18"/>
        <end position="310"/>
    </location>
</feature>